<accession>A0A085LVE3</accession>
<gene>
    <name evidence="6" type="ORF">M513_10180</name>
</gene>
<evidence type="ECO:0000313" key="6">
    <source>
        <dbReference type="EMBL" id="KFD48939.1"/>
    </source>
</evidence>
<dbReference type="InterPro" id="IPR009057">
    <property type="entry name" value="Homeodomain-like_sf"/>
</dbReference>
<name>A0A085LVE3_9BILA</name>
<dbReference type="InterPro" id="IPR036397">
    <property type="entry name" value="RNaseH_sf"/>
</dbReference>
<dbReference type="PANTHER" id="PTHR19303:SF26">
    <property type="entry name" value="TIGGER TRANSPOSABLE ELEMENT-DERIVED PROTEIN 1"/>
    <property type="match status" value="1"/>
</dbReference>
<evidence type="ECO:0000256" key="1">
    <source>
        <dbReference type="ARBA" id="ARBA00004123"/>
    </source>
</evidence>
<dbReference type="Pfam" id="PF03221">
    <property type="entry name" value="HTH_Tnp_Tc5"/>
    <property type="match status" value="1"/>
</dbReference>
<keyword evidence="7" id="KW-1185">Reference proteome</keyword>
<protein>
    <recommendedName>
        <fullName evidence="5">HTH CENPB-type domain-containing protein</fullName>
    </recommendedName>
</protein>
<dbReference type="EMBL" id="KL363281">
    <property type="protein sequence ID" value="KFD48939.1"/>
    <property type="molecule type" value="Genomic_DNA"/>
</dbReference>
<dbReference type="PROSITE" id="PS51253">
    <property type="entry name" value="HTH_CENPB"/>
    <property type="match status" value="1"/>
</dbReference>
<reference evidence="6 7" key="1">
    <citation type="journal article" date="2014" name="Nat. Genet.">
        <title>Genome and transcriptome of the porcine whipworm Trichuris suis.</title>
        <authorList>
            <person name="Jex A.R."/>
            <person name="Nejsum P."/>
            <person name="Schwarz E.M."/>
            <person name="Hu L."/>
            <person name="Young N.D."/>
            <person name="Hall R.S."/>
            <person name="Korhonen P.K."/>
            <person name="Liao S."/>
            <person name="Thamsborg S."/>
            <person name="Xia J."/>
            <person name="Xu P."/>
            <person name="Wang S."/>
            <person name="Scheerlinck J.P."/>
            <person name="Hofmann A."/>
            <person name="Sternberg P.W."/>
            <person name="Wang J."/>
            <person name="Gasser R.B."/>
        </authorList>
    </citation>
    <scope>NUCLEOTIDE SEQUENCE [LARGE SCALE GENOMIC DNA]</scope>
    <source>
        <strain evidence="6">DCEP-RM93M</strain>
    </source>
</reference>
<dbReference type="Gene3D" id="3.30.420.10">
    <property type="entry name" value="Ribonuclease H-like superfamily/Ribonuclease H"/>
    <property type="match status" value="1"/>
</dbReference>
<dbReference type="InterPro" id="IPR006600">
    <property type="entry name" value="HTH_CenpB_DNA-bd_dom"/>
</dbReference>
<feature type="domain" description="HTH CENPB-type" evidence="5">
    <location>
        <begin position="75"/>
        <end position="154"/>
    </location>
</feature>
<dbReference type="SUPFAM" id="SSF46689">
    <property type="entry name" value="Homeodomain-like"/>
    <property type="match status" value="2"/>
</dbReference>
<dbReference type="Pfam" id="PF04218">
    <property type="entry name" value="CENP-B_N"/>
    <property type="match status" value="1"/>
</dbReference>
<keyword evidence="2" id="KW-0238">DNA-binding</keyword>
<evidence type="ECO:0000256" key="3">
    <source>
        <dbReference type="ARBA" id="ARBA00023242"/>
    </source>
</evidence>
<feature type="region of interest" description="Disordered" evidence="4">
    <location>
        <begin position="462"/>
        <end position="496"/>
    </location>
</feature>
<evidence type="ECO:0000256" key="4">
    <source>
        <dbReference type="SAM" id="MobiDB-lite"/>
    </source>
</evidence>
<dbReference type="Gene3D" id="1.10.10.60">
    <property type="entry name" value="Homeodomain-like"/>
    <property type="match status" value="2"/>
</dbReference>
<dbReference type="InterPro" id="IPR050863">
    <property type="entry name" value="CenT-Element_Derived"/>
</dbReference>
<proteinExistence type="predicted"/>
<sequence>MSELPDSKSTGSGRKRKALTVGENLEILKRYKRNETTRDIVKATGIKESTLRTIRSNAEKIKQTCVSGTSSSIAMSIRTRPKILEKMEKLLSIWIETQTTKRIGTTLFTIRQKAVTIYEDLKKQSTNPAEIPPFTASSGWFCRFKNRYNFHNVRLCAEAGSADVDPAQTFPIEVQNLVKEKGYCLDQIFNFDETNVYLKRMPKRSYISREHRHATGICAAKDRVTVMLGANASGDLKLKPLVIHRHANLRALRGIVKSSLGVYYRYSKRGWMTAQVCLDIFSNAYANDIKKYLNEKNLAFKVLVIMDSAPSHPPMIAGLDPNVHFVFLPARTTSLLQPLDQGVIGAFKAYYLRRTFKMLIDASDGENCETVMEFWKNYNLRMAIDNIVEAWNDVSKQCLHRVWRKLIPDLICDFKDFEPSAQVCEITESCVQLANRLGFEEVEYQDIEDILNCQPDELTTEELQELSVAGEAERREEDDENQEAPPPPPRQMTTAELSNTLETIEQRL</sequence>
<evidence type="ECO:0000259" key="5">
    <source>
        <dbReference type="PROSITE" id="PS51253"/>
    </source>
</evidence>
<evidence type="ECO:0000256" key="2">
    <source>
        <dbReference type="ARBA" id="ARBA00023125"/>
    </source>
</evidence>
<dbReference type="GO" id="GO:0003677">
    <property type="term" value="F:DNA binding"/>
    <property type="evidence" value="ECO:0007669"/>
    <property type="project" value="UniProtKB-KW"/>
</dbReference>
<dbReference type="AlphaFoldDB" id="A0A085LVE3"/>
<dbReference type="SMART" id="SM00674">
    <property type="entry name" value="CENPB"/>
    <property type="match status" value="1"/>
</dbReference>
<dbReference type="Pfam" id="PF03184">
    <property type="entry name" value="DDE_1"/>
    <property type="match status" value="1"/>
</dbReference>
<dbReference type="Proteomes" id="UP000030764">
    <property type="component" value="Unassembled WGS sequence"/>
</dbReference>
<dbReference type="GO" id="GO:0005634">
    <property type="term" value="C:nucleus"/>
    <property type="evidence" value="ECO:0007669"/>
    <property type="project" value="UniProtKB-SubCell"/>
</dbReference>
<comment type="subcellular location">
    <subcellularLocation>
        <location evidence="1">Nucleus</location>
    </subcellularLocation>
</comment>
<keyword evidence="3" id="KW-0539">Nucleus</keyword>
<evidence type="ECO:0000313" key="7">
    <source>
        <dbReference type="Proteomes" id="UP000030764"/>
    </source>
</evidence>
<dbReference type="InterPro" id="IPR007889">
    <property type="entry name" value="HTH_Psq"/>
</dbReference>
<organism evidence="6 7">
    <name type="scientific">Trichuris suis</name>
    <name type="common">pig whipworm</name>
    <dbReference type="NCBI Taxonomy" id="68888"/>
    <lineage>
        <taxon>Eukaryota</taxon>
        <taxon>Metazoa</taxon>
        <taxon>Ecdysozoa</taxon>
        <taxon>Nematoda</taxon>
        <taxon>Enoplea</taxon>
        <taxon>Dorylaimia</taxon>
        <taxon>Trichinellida</taxon>
        <taxon>Trichuridae</taxon>
        <taxon>Trichuris</taxon>
    </lineage>
</organism>
<dbReference type="InterPro" id="IPR004875">
    <property type="entry name" value="DDE_SF_endonuclease_dom"/>
</dbReference>
<dbReference type="PANTHER" id="PTHR19303">
    <property type="entry name" value="TRANSPOSON"/>
    <property type="match status" value="1"/>
</dbReference>